<dbReference type="PANTHER" id="PTHR30408">
    <property type="entry name" value="TYPE-1 RESTRICTION ENZYME ECOKI SPECIFICITY PROTEIN"/>
    <property type="match status" value="1"/>
</dbReference>
<dbReference type="Proteomes" id="UP000001114">
    <property type="component" value="Chromosome"/>
</dbReference>
<dbReference type="InterPro" id="IPR044946">
    <property type="entry name" value="Restrct_endonuc_typeI_TRD_sf"/>
</dbReference>
<dbReference type="GO" id="GO:0003677">
    <property type="term" value="F:DNA binding"/>
    <property type="evidence" value="ECO:0007669"/>
    <property type="project" value="UniProtKB-KW"/>
</dbReference>
<dbReference type="InterPro" id="IPR052021">
    <property type="entry name" value="Type-I_RS_S_subunit"/>
</dbReference>
<dbReference type="EMBL" id="CP000746">
    <property type="protein sequence ID" value="ABR74991.1"/>
    <property type="molecule type" value="Genomic_DNA"/>
</dbReference>
<dbReference type="eggNOG" id="COG0732">
    <property type="taxonomic scope" value="Bacteria"/>
</dbReference>
<keyword evidence="7" id="KW-1185">Reference proteome</keyword>
<comment type="similarity">
    <text evidence="1">Belongs to the type-I restriction system S methylase family.</text>
</comment>
<dbReference type="RefSeq" id="WP_012073368.1">
    <property type="nucleotide sequence ID" value="NC_009655.1"/>
</dbReference>
<keyword evidence="3" id="KW-0238">DNA-binding</keyword>
<dbReference type="PANTHER" id="PTHR30408:SF13">
    <property type="entry name" value="TYPE I RESTRICTION ENZYME HINDI SPECIFICITY SUBUNIT"/>
    <property type="match status" value="1"/>
</dbReference>
<dbReference type="OrthoDB" id="9798929at2"/>
<feature type="domain" description="Type I restriction modification DNA specificity" evidence="5">
    <location>
        <begin position="6"/>
        <end position="185"/>
    </location>
</feature>
<evidence type="ECO:0000256" key="2">
    <source>
        <dbReference type="ARBA" id="ARBA00022747"/>
    </source>
</evidence>
<dbReference type="SUPFAM" id="SSF116734">
    <property type="entry name" value="DNA methylase specificity domain"/>
    <property type="match status" value="2"/>
</dbReference>
<dbReference type="HOGENOM" id="CLU_021095_0_1_6"/>
<organism evidence="6 7">
    <name type="scientific">Actinobacillus succinogenes (strain ATCC 55618 / DSM 22257 / CCUG 43843 / 130Z)</name>
    <dbReference type="NCBI Taxonomy" id="339671"/>
    <lineage>
        <taxon>Bacteria</taxon>
        <taxon>Pseudomonadati</taxon>
        <taxon>Pseudomonadota</taxon>
        <taxon>Gammaproteobacteria</taxon>
        <taxon>Pasteurellales</taxon>
        <taxon>Pasteurellaceae</taxon>
        <taxon>Actinobacillus</taxon>
    </lineage>
</organism>
<reference evidence="7" key="1">
    <citation type="journal article" date="2010" name="BMC Genomics">
        <title>A genomic perspective on the potential of Actinobacillus succinogenes for industrial succinate production.</title>
        <authorList>
            <person name="McKinlay J.B."/>
            <person name="Laivenieks M."/>
            <person name="Schindler B.D."/>
            <person name="McKinlay A.A."/>
            <person name="Siddaramappa S."/>
            <person name="Challacombe J.F."/>
            <person name="Lowry S.R."/>
            <person name="Clum A."/>
            <person name="Lapidus A.L."/>
            <person name="Burkhart K.B."/>
            <person name="Harkins V."/>
            <person name="Vieille C."/>
        </authorList>
    </citation>
    <scope>NUCLEOTIDE SEQUENCE [LARGE SCALE GENOMIC DNA]</scope>
    <source>
        <strain evidence="7">ATCC 55618 / DSM 22257 / CCUG 43843 / 130Z</strain>
    </source>
</reference>
<dbReference type="KEGG" id="asu:Asuc_1639"/>
<sequence>MDKLRKGWEYIKLGDIATTVTSGSRDWAKYYSDTGAKFIRMTNLNRNGINLLLDDLKFVNVKSNSSDGKRTALQANDILMSITAELGKIGFIPENFGEAYINQHTALIRIDPSKAYAKFIAYVLSSRTMNQTINSLNDAGAKAGLNLPTIRALSLNIPPLSEQIKIAEILSAWDNAIQTTEKQITNSQQQKKALIQMLLSGEKRVSGFSGEWKIVKISDICNIGRGRVISKQEIEKNQGKYPVYSSQTLNNGVMGYLDSFDFDGEFVTWTTDGVNAGTIFYRNGKFNCTNVCGVLSSKLEQLNLRFLAYILSTVSYKYVSHTLANPKLMNGVMGTIEVKLPQLEEQQKIAEILTTADQEIETLQRKLECLKLEKRALMQGVF</sequence>
<keyword evidence="2" id="KW-0680">Restriction system</keyword>
<accession>A6VPU4</accession>
<name>A6VPU4_ACTSZ</name>
<evidence type="ECO:0000256" key="1">
    <source>
        <dbReference type="ARBA" id="ARBA00010923"/>
    </source>
</evidence>
<dbReference type="AlphaFoldDB" id="A6VPU4"/>
<proteinExistence type="inferred from homology"/>
<feature type="coiled-coil region" evidence="4">
    <location>
        <begin position="353"/>
        <end position="380"/>
    </location>
</feature>
<dbReference type="Pfam" id="PF01420">
    <property type="entry name" value="Methylase_S"/>
    <property type="match status" value="2"/>
</dbReference>
<evidence type="ECO:0000259" key="5">
    <source>
        <dbReference type="Pfam" id="PF01420"/>
    </source>
</evidence>
<dbReference type="GO" id="GO:0009307">
    <property type="term" value="P:DNA restriction-modification system"/>
    <property type="evidence" value="ECO:0007669"/>
    <property type="project" value="UniProtKB-KW"/>
</dbReference>
<gene>
    <name evidence="6" type="ordered locus">Asuc_1639</name>
</gene>
<protein>
    <submittedName>
        <fullName evidence="6">Restriction modification system DNA specificity domain</fullName>
    </submittedName>
</protein>
<dbReference type="CDD" id="cd17255">
    <property type="entry name" value="RMtype1_S_Fco49512ORF2615P-TRD2-CR2_like"/>
    <property type="match status" value="1"/>
</dbReference>
<evidence type="ECO:0000256" key="3">
    <source>
        <dbReference type="ARBA" id="ARBA00023125"/>
    </source>
</evidence>
<dbReference type="CDD" id="cd17246">
    <property type="entry name" value="RMtype1_S_SonII-TRD2-CR2_like"/>
    <property type="match status" value="1"/>
</dbReference>
<evidence type="ECO:0000313" key="7">
    <source>
        <dbReference type="Proteomes" id="UP000001114"/>
    </source>
</evidence>
<dbReference type="InterPro" id="IPR000055">
    <property type="entry name" value="Restrct_endonuc_typeI_TRD"/>
</dbReference>
<keyword evidence="4" id="KW-0175">Coiled coil</keyword>
<evidence type="ECO:0000313" key="6">
    <source>
        <dbReference type="EMBL" id="ABR74991.1"/>
    </source>
</evidence>
<evidence type="ECO:0000256" key="4">
    <source>
        <dbReference type="SAM" id="Coils"/>
    </source>
</evidence>
<feature type="domain" description="Type I restriction modification DNA specificity" evidence="5">
    <location>
        <begin position="211"/>
        <end position="368"/>
    </location>
</feature>
<dbReference type="REBASE" id="15750">
    <property type="entry name" value="S.Asu130I"/>
</dbReference>
<dbReference type="Gene3D" id="1.10.287.1120">
    <property type="entry name" value="Bipartite methylase S protein"/>
    <property type="match status" value="1"/>
</dbReference>
<dbReference type="Gene3D" id="3.90.220.20">
    <property type="entry name" value="DNA methylase specificity domains"/>
    <property type="match status" value="2"/>
</dbReference>
<dbReference type="STRING" id="339671.Asuc_1639"/>